<accession>A0A919KU60</accession>
<dbReference type="EMBL" id="BNCD01000002">
    <property type="protein sequence ID" value="GHH72774.1"/>
    <property type="molecule type" value="Genomic_DNA"/>
</dbReference>
<dbReference type="GO" id="GO:0019563">
    <property type="term" value="P:glycerol catabolic process"/>
    <property type="evidence" value="ECO:0007669"/>
    <property type="project" value="InterPro"/>
</dbReference>
<dbReference type="Gene3D" id="3.40.50.510">
    <property type="entry name" value="Phosphotransferase system, mannose-type IIA component"/>
    <property type="match status" value="1"/>
</dbReference>
<gene>
    <name evidence="4" type="ORF">GCM10018793_10330</name>
</gene>
<organism evidence="4 5">
    <name type="scientific">Streptomyces sulfonofaciens</name>
    <dbReference type="NCBI Taxonomy" id="68272"/>
    <lineage>
        <taxon>Bacteria</taxon>
        <taxon>Bacillati</taxon>
        <taxon>Actinomycetota</taxon>
        <taxon>Actinomycetes</taxon>
        <taxon>Kitasatosporales</taxon>
        <taxon>Streptomycetaceae</taxon>
        <taxon>Streptomyces</taxon>
    </lineage>
</organism>
<dbReference type="PROSITE" id="PS51096">
    <property type="entry name" value="PTS_EIIA_TYPE_4"/>
    <property type="match status" value="1"/>
</dbReference>
<dbReference type="SUPFAM" id="SSF53062">
    <property type="entry name" value="PTS system fructose IIA component-like"/>
    <property type="match status" value="1"/>
</dbReference>
<dbReference type="InterPro" id="IPR036662">
    <property type="entry name" value="PTS_EIIA_man-typ_sf"/>
</dbReference>
<evidence type="ECO:0000313" key="4">
    <source>
        <dbReference type="EMBL" id="GHH72774.1"/>
    </source>
</evidence>
<comment type="caution">
    <text evidence="4">The sequence shown here is derived from an EMBL/GenBank/DDBJ whole genome shotgun (WGS) entry which is preliminary data.</text>
</comment>
<protein>
    <submittedName>
        <fullName evidence="4">PTS fructose transporter subunit IIA</fullName>
    </submittedName>
</protein>
<name>A0A919KU60_9ACTN</name>
<sequence>MSEAGGTTGGQRPPAPGPDAPGEGTGQVGIVLVSHSATVASAVAELAVGLAGGGATAPVAPAGGTEGGGMGTSAELIAAAAAQVDRGAGVAVLADLGSAVLTVKALIAEGEDLPEHTRLIDAPFVEGAIAAMVTASAGAPLDAVAAAATEAYDYRKE</sequence>
<dbReference type="Proteomes" id="UP000603708">
    <property type="component" value="Unassembled WGS sequence"/>
</dbReference>
<dbReference type="InterPro" id="IPR004701">
    <property type="entry name" value="PTS_EIIA_man-typ"/>
</dbReference>
<evidence type="ECO:0000259" key="3">
    <source>
        <dbReference type="PROSITE" id="PS51096"/>
    </source>
</evidence>
<evidence type="ECO:0000313" key="5">
    <source>
        <dbReference type="Proteomes" id="UP000603708"/>
    </source>
</evidence>
<feature type="domain" description="PTS EIIA type-4" evidence="3">
    <location>
        <begin position="27"/>
        <end position="157"/>
    </location>
</feature>
<reference evidence="4" key="2">
    <citation type="submission" date="2020-09" db="EMBL/GenBank/DDBJ databases">
        <authorList>
            <person name="Sun Q."/>
            <person name="Ohkuma M."/>
        </authorList>
    </citation>
    <scope>NUCLEOTIDE SEQUENCE</scope>
    <source>
        <strain evidence="4">JCM 5069</strain>
    </source>
</reference>
<dbReference type="GO" id="GO:0009401">
    <property type="term" value="P:phosphoenolpyruvate-dependent sugar phosphotransferase system"/>
    <property type="evidence" value="ECO:0007669"/>
    <property type="project" value="InterPro"/>
</dbReference>
<keyword evidence="1" id="KW-0808">Transferase</keyword>
<dbReference type="GO" id="GO:0047324">
    <property type="term" value="F:phosphoenolpyruvate-glycerone phosphotransferase activity"/>
    <property type="evidence" value="ECO:0007669"/>
    <property type="project" value="InterPro"/>
</dbReference>
<dbReference type="GO" id="GO:0016020">
    <property type="term" value="C:membrane"/>
    <property type="evidence" value="ECO:0007669"/>
    <property type="project" value="InterPro"/>
</dbReference>
<dbReference type="InterPro" id="IPR039643">
    <property type="entry name" value="DhaM"/>
</dbReference>
<dbReference type="AlphaFoldDB" id="A0A919KU60"/>
<evidence type="ECO:0000256" key="1">
    <source>
        <dbReference type="ARBA" id="ARBA00022679"/>
    </source>
</evidence>
<proteinExistence type="predicted"/>
<keyword evidence="5" id="KW-1185">Reference proteome</keyword>
<evidence type="ECO:0000256" key="2">
    <source>
        <dbReference type="SAM" id="MobiDB-lite"/>
    </source>
</evidence>
<reference evidence="4" key="1">
    <citation type="journal article" date="2014" name="Int. J. Syst. Evol. Microbiol.">
        <title>Complete genome sequence of Corynebacterium casei LMG S-19264T (=DSM 44701T), isolated from a smear-ripened cheese.</title>
        <authorList>
            <consortium name="US DOE Joint Genome Institute (JGI-PGF)"/>
            <person name="Walter F."/>
            <person name="Albersmeier A."/>
            <person name="Kalinowski J."/>
            <person name="Ruckert C."/>
        </authorList>
    </citation>
    <scope>NUCLEOTIDE SEQUENCE</scope>
    <source>
        <strain evidence="4">JCM 5069</strain>
    </source>
</reference>
<dbReference type="Pfam" id="PF03610">
    <property type="entry name" value="EIIA-man"/>
    <property type="match status" value="1"/>
</dbReference>
<dbReference type="PANTHER" id="PTHR38594">
    <property type="entry name" value="PEP-DEPENDENT DIHYDROXYACETONE KINASE, PHOSPHORYL DONOR SUBUNIT DHAM"/>
    <property type="match status" value="1"/>
</dbReference>
<dbReference type="PANTHER" id="PTHR38594:SF1">
    <property type="entry name" value="PEP-DEPENDENT DIHYDROXYACETONE KINASE, PHOSPHORYL DONOR SUBUNIT DHAM"/>
    <property type="match status" value="1"/>
</dbReference>
<feature type="region of interest" description="Disordered" evidence="2">
    <location>
        <begin position="1"/>
        <end position="26"/>
    </location>
</feature>